<evidence type="ECO:0000313" key="12">
    <source>
        <dbReference type="EMBL" id="MBJ6362991.1"/>
    </source>
</evidence>
<dbReference type="PROSITE" id="PS00595">
    <property type="entry name" value="AA_TRANSFER_CLASS_5"/>
    <property type="match status" value="1"/>
</dbReference>
<keyword evidence="4" id="KW-0808">Transferase</keyword>
<evidence type="ECO:0000256" key="10">
    <source>
        <dbReference type="RuleBase" id="RU004504"/>
    </source>
</evidence>
<dbReference type="GO" id="GO:0051536">
    <property type="term" value="F:iron-sulfur cluster binding"/>
    <property type="evidence" value="ECO:0007669"/>
    <property type="project" value="UniProtKB-KW"/>
</dbReference>
<feature type="domain" description="Aminotransferase class V" evidence="11">
    <location>
        <begin position="4"/>
        <end position="368"/>
    </location>
</feature>
<dbReference type="Proteomes" id="UP000640274">
    <property type="component" value="Unassembled WGS sequence"/>
</dbReference>
<organism evidence="12 13">
    <name type="scientific">Paenibacillus roseus</name>
    <dbReference type="NCBI Taxonomy" id="2798579"/>
    <lineage>
        <taxon>Bacteria</taxon>
        <taxon>Bacillati</taxon>
        <taxon>Bacillota</taxon>
        <taxon>Bacilli</taxon>
        <taxon>Bacillales</taxon>
        <taxon>Paenibacillaceae</taxon>
        <taxon>Paenibacillus</taxon>
    </lineage>
</organism>
<dbReference type="PIRSF" id="PIRSF005572">
    <property type="entry name" value="NifS"/>
    <property type="match status" value="1"/>
</dbReference>
<dbReference type="Gene3D" id="1.10.260.50">
    <property type="match status" value="1"/>
</dbReference>
<comment type="catalytic activity">
    <reaction evidence="9">
        <text>(sulfur carrier)-H + L-cysteine = (sulfur carrier)-SH + L-alanine</text>
        <dbReference type="Rhea" id="RHEA:43892"/>
        <dbReference type="Rhea" id="RHEA-COMP:14737"/>
        <dbReference type="Rhea" id="RHEA-COMP:14739"/>
        <dbReference type="ChEBI" id="CHEBI:29917"/>
        <dbReference type="ChEBI" id="CHEBI:35235"/>
        <dbReference type="ChEBI" id="CHEBI:57972"/>
        <dbReference type="ChEBI" id="CHEBI:64428"/>
        <dbReference type="EC" id="2.8.1.7"/>
    </reaction>
</comment>
<dbReference type="InterPro" id="IPR020578">
    <property type="entry name" value="Aminotrans_V_PyrdxlP_BS"/>
</dbReference>
<dbReference type="GO" id="GO:0031071">
    <property type="term" value="F:cysteine desulfurase activity"/>
    <property type="evidence" value="ECO:0007669"/>
    <property type="project" value="UniProtKB-EC"/>
</dbReference>
<proteinExistence type="inferred from homology"/>
<sequence length="384" mass="41497">MPNIYFDHASTTPLHPEVLSVMMDIYQGPPGNPSSTHSFGRTAKRHLTQARDRIAAVVGCHPSELMFTSGGTESDNTALRGTLNALRHTGKRHLITSSAEHHAVLHTSKRLEEEGYSITLLEPDGDGIISPEKVQNALREDTTMISLLYVNNEVGTIQPIAEIGAVAREAGVLFHVDGVQALGSIRLNLHELPVDLMSFTAHKINGPQGIGALYIAKSVPFQPQIVGGSQEGKRRAGTENTASATGFAKAVELSDEHFEEKNRHISLLRETFIHGLEAELGSSAFVINGHKERSVPHILNISLLGADTETLLMNLDMEGIAASSGSACTSGSLERSHVLKAMSLPPDRLNSAVRFSFGLGNTLKEIEYAVKKIATILNRIRSKV</sequence>
<evidence type="ECO:0000256" key="5">
    <source>
        <dbReference type="ARBA" id="ARBA00022723"/>
    </source>
</evidence>
<evidence type="ECO:0000256" key="2">
    <source>
        <dbReference type="ARBA" id="ARBA00006490"/>
    </source>
</evidence>
<evidence type="ECO:0000256" key="8">
    <source>
        <dbReference type="ARBA" id="ARBA00023014"/>
    </source>
</evidence>
<comment type="similarity">
    <text evidence="2">Belongs to the class-V pyridoxal-phosphate-dependent aminotransferase family. NifS/IscS subfamily.</text>
</comment>
<keyword evidence="13" id="KW-1185">Reference proteome</keyword>
<dbReference type="EMBL" id="JAELUP010000103">
    <property type="protein sequence ID" value="MBJ6362991.1"/>
    <property type="molecule type" value="Genomic_DNA"/>
</dbReference>
<evidence type="ECO:0000256" key="3">
    <source>
        <dbReference type="ARBA" id="ARBA00012239"/>
    </source>
</evidence>
<dbReference type="PANTHER" id="PTHR11601:SF34">
    <property type="entry name" value="CYSTEINE DESULFURASE"/>
    <property type="match status" value="1"/>
</dbReference>
<evidence type="ECO:0000259" key="11">
    <source>
        <dbReference type="Pfam" id="PF00266"/>
    </source>
</evidence>
<dbReference type="InterPro" id="IPR015424">
    <property type="entry name" value="PyrdxlP-dep_Trfase"/>
</dbReference>
<dbReference type="InterPro" id="IPR000192">
    <property type="entry name" value="Aminotrans_V_dom"/>
</dbReference>
<dbReference type="Gene3D" id="3.40.640.10">
    <property type="entry name" value="Type I PLP-dependent aspartate aminotransferase-like (Major domain)"/>
    <property type="match status" value="1"/>
</dbReference>
<dbReference type="PANTHER" id="PTHR11601">
    <property type="entry name" value="CYSTEINE DESULFURYLASE FAMILY MEMBER"/>
    <property type="match status" value="1"/>
</dbReference>
<evidence type="ECO:0000256" key="7">
    <source>
        <dbReference type="ARBA" id="ARBA00023004"/>
    </source>
</evidence>
<comment type="caution">
    <text evidence="12">The sequence shown here is derived from an EMBL/GenBank/DDBJ whole genome shotgun (WGS) entry which is preliminary data.</text>
</comment>
<dbReference type="FunFam" id="3.40.640.10:FF:000084">
    <property type="entry name" value="IscS-like cysteine desulfurase"/>
    <property type="match status" value="1"/>
</dbReference>
<dbReference type="Gene3D" id="3.90.1150.10">
    <property type="entry name" value="Aspartate Aminotransferase, domain 1"/>
    <property type="match status" value="1"/>
</dbReference>
<evidence type="ECO:0000313" key="13">
    <source>
        <dbReference type="Proteomes" id="UP000640274"/>
    </source>
</evidence>
<dbReference type="Pfam" id="PF00266">
    <property type="entry name" value="Aminotran_5"/>
    <property type="match status" value="1"/>
</dbReference>
<comment type="cofactor">
    <cofactor evidence="1 10">
        <name>pyridoxal 5'-phosphate</name>
        <dbReference type="ChEBI" id="CHEBI:597326"/>
    </cofactor>
</comment>
<evidence type="ECO:0000256" key="6">
    <source>
        <dbReference type="ARBA" id="ARBA00022898"/>
    </source>
</evidence>
<dbReference type="EC" id="2.8.1.7" evidence="3"/>
<accession>A0A934J994</accession>
<keyword evidence="8" id="KW-0411">Iron-sulfur</keyword>
<gene>
    <name evidence="12" type="ORF">JFN88_17460</name>
</gene>
<evidence type="ECO:0000256" key="1">
    <source>
        <dbReference type="ARBA" id="ARBA00001933"/>
    </source>
</evidence>
<keyword evidence="6" id="KW-0663">Pyridoxal phosphate</keyword>
<keyword evidence="5" id="KW-0479">Metal-binding</keyword>
<evidence type="ECO:0000256" key="4">
    <source>
        <dbReference type="ARBA" id="ARBA00022679"/>
    </source>
</evidence>
<dbReference type="RefSeq" id="WP_199020582.1">
    <property type="nucleotide sequence ID" value="NZ_JAELUP010000103.1"/>
</dbReference>
<dbReference type="GO" id="GO:0046872">
    <property type="term" value="F:metal ion binding"/>
    <property type="evidence" value="ECO:0007669"/>
    <property type="project" value="UniProtKB-KW"/>
</dbReference>
<dbReference type="AlphaFoldDB" id="A0A934J994"/>
<dbReference type="InterPro" id="IPR016454">
    <property type="entry name" value="Cysteine_dSase"/>
</dbReference>
<evidence type="ECO:0000256" key="9">
    <source>
        <dbReference type="ARBA" id="ARBA00050776"/>
    </source>
</evidence>
<dbReference type="InterPro" id="IPR015421">
    <property type="entry name" value="PyrdxlP-dep_Trfase_major"/>
</dbReference>
<protein>
    <recommendedName>
        <fullName evidence="3">cysteine desulfurase</fullName>
        <ecNumber evidence="3">2.8.1.7</ecNumber>
    </recommendedName>
</protein>
<keyword evidence="7" id="KW-0408">Iron</keyword>
<name>A0A934J994_9BACL</name>
<reference evidence="12" key="1">
    <citation type="submission" date="2020-12" db="EMBL/GenBank/DDBJ databases">
        <authorList>
            <person name="Huq M.A."/>
        </authorList>
    </citation>
    <scope>NUCLEOTIDE SEQUENCE</scope>
    <source>
        <strain evidence="12">MAHUQ-46</strain>
    </source>
</reference>
<dbReference type="SUPFAM" id="SSF53383">
    <property type="entry name" value="PLP-dependent transferases"/>
    <property type="match status" value="1"/>
</dbReference>
<dbReference type="InterPro" id="IPR015422">
    <property type="entry name" value="PyrdxlP-dep_Trfase_small"/>
</dbReference>